<accession>B5EE42</accession>
<evidence type="ECO:0000259" key="1">
    <source>
        <dbReference type="Pfam" id="PF18765"/>
    </source>
</evidence>
<dbReference type="HOGENOM" id="CLU_130257_5_1_7"/>
<name>B5EE42_CITBB</name>
<dbReference type="GO" id="GO:0016740">
    <property type="term" value="F:transferase activity"/>
    <property type="evidence" value="ECO:0007669"/>
    <property type="project" value="UniProtKB-KW"/>
</dbReference>
<evidence type="ECO:0000313" key="2">
    <source>
        <dbReference type="EMBL" id="ACH37780.2"/>
    </source>
</evidence>
<dbReference type="InterPro" id="IPR041633">
    <property type="entry name" value="Polbeta"/>
</dbReference>
<dbReference type="Gene3D" id="3.30.460.10">
    <property type="entry name" value="Beta Polymerase, domain 2"/>
    <property type="match status" value="1"/>
</dbReference>
<organism evidence="2 3">
    <name type="scientific">Citrifermentans bemidjiense (strain ATCC BAA-1014 / DSM 16622 / JCM 12645 / Bem)</name>
    <name type="common">Geobacter bemidjiensis</name>
    <dbReference type="NCBI Taxonomy" id="404380"/>
    <lineage>
        <taxon>Bacteria</taxon>
        <taxon>Pseudomonadati</taxon>
        <taxon>Thermodesulfobacteriota</taxon>
        <taxon>Desulfuromonadia</taxon>
        <taxon>Geobacterales</taxon>
        <taxon>Geobacteraceae</taxon>
        <taxon>Citrifermentans</taxon>
    </lineage>
</organism>
<dbReference type="Proteomes" id="UP000008825">
    <property type="component" value="Chromosome"/>
</dbReference>
<dbReference type="InterPro" id="IPR043519">
    <property type="entry name" value="NT_sf"/>
</dbReference>
<sequence length="108" mass="12158">MNMPYGLLERDLEHILAAVKSLPEISQLVLFGSRAKGNFKTGSDVDLAIKGAEVNYETALKLAEILNEEKPLPYFFDVVHYEGVTEPRLIEHIDRVGVVLYSKDALRK</sequence>
<feature type="domain" description="Polymerase beta nucleotidyltransferase" evidence="1">
    <location>
        <begin position="14"/>
        <end position="104"/>
    </location>
</feature>
<keyword evidence="3" id="KW-1185">Reference proteome</keyword>
<evidence type="ECO:0000313" key="3">
    <source>
        <dbReference type="Proteomes" id="UP000008825"/>
    </source>
</evidence>
<dbReference type="KEGG" id="gbm:Gbem_0754"/>
<dbReference type="STRING" id="404380.Gbem_0754"/>
<dbReference type="Pfam" id="PF18765">
    <property type="entry name" value="Polbeta"/>
    <property type="match status" value="1"/>
</dbReference>
<keyword evidence="2" id="KW-0808">Transferase</keyword>
<reference evidence="2 3" key="2">
    <citation type="journal article" date="2010" name="BMC Genomics">
        <title>The genome of Geobacter bemidjiensis, exemplar for the subsurface clade of Geobacter species that predominate in Fe(III)-reducing subsurface environments.</title>
        <authorList>
            <person name="Aklujkar M."/>
            <person name="Young N.D."/>
            <person name="Holmes D."/>
            <person name="Chavan M."/>
            <person name="Risso C."/>
            <person name="Kiss H.E."/>
            <person name="Han C.S."/>
            <person name="Land M.L."/>
            <person name="Lovley D.R."/>
        </authorList>
    </citation>
    <scope>NUCLEOTIDE SEQUENCE [LARGE SCALE GENOMIC DNA]</scope>
    <source>
        <strain evidence="3">ATCC BAA-1014 / DSM 16622 / JCM 12645 / Bem</strain>
    </source>
</reference>
<dbReference type="SUPFAM" id="SSF81301">
    <property type="entry name" value="Nucleotidyltransferase"/>
    <property type="match status" value="1"/>
</dbReference>
<dbReference type="CDD" id="cd05403">
    <property type="entry name" value="NT_KNTase_like"/>
    <property type="match status" value="1"/>
</dbReference>
<protein>
    <submittedName>
        <fullName evidence="2">Nucleotidyltransferase</fullName>
    </submittedName>
</protein>
<dbReference type="AlphaFoldDB" id="B5EE42"/>
<reference evidence="2 3" key="1">
    <citation type="submission" date="2008-07" db="EMBL/GenBank/DDBJ databases">
        <title>Complete sequence of Geobacter bemidjiensis BEM.</title>
        <authorList>
            <consortium name="US DOE Joint Genome Institute"/>
            <person name="Lucas S."/>
            <person name="Copeland A."/>
            <person name="Lapidus A."/>
            <person name="Glavina del Rio T."/>
            <person name="Dalin E."/>
            <person name="Tice H."/>
            <person name="Bruce D."/>
            <person name="Goodwin L."/>
            <person name="Pitluck S."/>
            <person name="Kiss H."/>
            <person name="Brettin T."/>
            <person name="Detter J.C."/>
            <person name="Han C."/>
            <person name="Kuske C.R."/>
            <person name="Schmutz J."/>
            <person name="Larimer F."/>
            <person name="Land M."/>
            <person name="Hauser L."/>
            <person name="Kyrpides N."/>
            <person name="Lykidis A."/>
            <person name="Lovley D."/>
            <person name="Richardson P."/>
        </authorList>
    </citation>
    <scope>NUCLEOTIDE SEQUENCE [LARGE SCALE GENOMIC DNA]</scope>
    <source>
        <strain evidence="3">ATCC BAA-1014 / DSM 16622 / JCM 12645 / Bem</strain>
    </source>
</reference>
<dbReference type="eggNOG" id="COG1708">
    <property type="taxonomic scope" value="Bacteria"/>
</dbReference>
<gene>
    <name evidence="2" type="ordered locus">Gbem_0754</name>
</gene>
<dbReference type="EMBL" id="CP001124">
    <property type="protein sequence ID" value="ACH37780.2"/>
    <property type="molecule type" value="Genomic_DNA"/>
</dbReference>
<proteinExistence type="predicted"/>